<keyword evidence="3" id="KW-1185">Reference proteome</keyword>
<evidence type="ECO:0000313" key="2">
    <source>
        <dbReference type="EMBL" id="MFC5995143.1"/>
    </source>
</evidence>
<reference evidence="3" key="1">
    <citation type="journal article" date="2019" name="Int. J. Syst. Evol. Microbiol.">
        <title>The Global Catalogue of Microorganisms (GCM) 10K type strain sequencing project: providing services to taxonomists for standard genome sequencing and annotation.</title>
        <authorList>
            <consortium name="The Broad Institute Genomics Platform"/>
            <consortium name="The Broad Institute Genome Sequencing Center for Infectious Disease"/>
            <person name="Wu L."/>
            <person name="Ma J."/>
        </authorList>
    </citation>
    <scope>NUCLEOTIDE SEQUENCE [LARGE SCALE GENOMIC DNA]</scope>
    <source>
        <strain evidence="3">CCM 8391</strain>
    </source>
</reference>
<evidence type="ECO:0000256" key="1">
    <source>
        <dbReference type="SAM" id="Phobius"/>
    </source>
</evidence>
<feature type="transmembrane region" description="Helical" evidence="1">
    <location>
        <begin position="80"/>
        <end position="101"/>
    </location>
</feature>
<gene>
    <name evidence="2" type="ORF">ACFQE5_13065</name>
</gene>
<feature type="transmembrane region" description="Helical" evidence="1">
    <location>
        <begin position="12"/>
        <end position="38"/>
    </location>
</feature>
<accession>A0ABW1J2W9</accession>
<dbReference type="InterPro" id="IPR021125">
    <property type="entry name" value="DUF2127"/>
</dbReference>
<feature type="transmembrane region" description="Helical" evidence="1">
    <location>
        <begin position="132"/>
        <end position="153"/>
    </location>
</feature>
<organism evidence="2 3">
    <name type="scientific">Pseudonocardia hispaniensis</name>
    <dbReference type="NCBI Taxonomy" id="904933"/>
    <lineage>
        <taxon>Bacteria</taxon>
        <taxon>Bacillati</taxon>
        <taxon>Actinomycetota</taxon>
        <taxon>Actinomycetes</taxon>
        <taxon>Pseudonocardiales</taxon>
        <taxon>Pseudonocardiaceae</taxon>
        <taxon>Pseudonocardia</taxon>
    </lineage>
</organism>
<proteinExistence type="predicted"/>
<evidence type="ECO:0000313" key="3">
    <source>
        <dbReference type="Proteomes" id="UP001596302"/>
    </source>
</evidence>
<keyword evidence="1" id="KW-0472">Membrane</keyword>
<sequence length="160" mass="17131">MSARQRADLTERLFTLALLIKGIDGAIELIGAVVLLLVSGAAVHRLVGEVLAHDLLGPPSGSLARHFVASTAEFASGNRAFAVLYLALHGIVKLALVAALLRRWLPAYPIAVVVLGAFVGYEIFRATQTGSVVLPFLAAIDVAIIVVIIREYLLLRARER</sequence>
<dbReference type="Pfam" id="PF09900">
    <property type="entry name" value="DUF2127"/>
    <property type="match status" value="1"/>
</dbReference>
<protein>
    <submittedName>
        <fullName evidence="2">DUF2127 domain-containing protein</fullName>
    </submittedName>
</protein>
<keyword evidence="1" id="KW-1133">Transmembrane helix</keyword>
<feature type="transmembrane region" description="Helical" evidence="1">
    <location>
        <begin position="108"/>
        <end position="126"/>
    </location>
</feature>
<dbReference type="EMBL" id="JBHSQW010000026">
    <property type="protein sequence ID" value="MFC5995143.1"/>
    <property type="molecule type" value="Genomic_DNA"/>
</dbReference>
<keyword evidence="1" id="KW-0812">Transmembrane</keyword>
<dbReference type="Proteomes" id="UP001596302">
    <property type="component" value="Unassembled WGS sequence"/>
</dbReference>
<dbReference type="RefSeq" id="WP_379585166.1">
    <property type="nucleotide sequence ID" value="NZ_JBHSQW010000026.1"/>
</dbReference>
<name>A0ABW1J2W9_9PSEU</name>
<comment type="caution">
    <text evidence="2">The sequence shown here is derived from an EMBL/GenBank/DDBJ whole genome shotgun (WGS) entry which is preliminary data.</text>
</comment>